<organism evidence="2 3">
    <name type="scientific">Chionoecetes opilio</name>
    <name type="common">Atlantic snow crab</name>
    <name type="synonym">Cancer opilio</name>
    <dbReference type="NCBI Taxonomy" id="41210"/>
    <lineage>
        <taxon>Eukaryota</taxon>
        <taxon>Metazoa</taxon>
        <taxon>Ecdysozoa</taxon>
        <taxon>Arthropoda</taxon>
        <taxon>Crustacea</taxon>
        <taxon>Multicrustacea</taxon>
        <taxon>Malacostraca</taxon>
        <taxon>Eumalacostraca</taxon>
        <taxon>Eucarida</taxon>
        <taxon>Decapoda</taxon>
        <taxon>Pleocyemata</taxon>
        <taxon>Brachyura</taxon>
        <taxon>Eubrachyura</taxon>
        <taxon>Majoidea</taxon>
        <taxon>Majidae</taxon>
        <taxon>Chionoecetes</taxon>
    </lineage>
</organism>
<dbReference type="AlphaFoldDB" id="A0A8J4Y559"/>
<feature type="compositionally biased region" description="Basic and acidic residues" evidence="1">
    <location>
        <begin position="127"/>
        <end position="142"/>
    </location>
</feature>
<feature type="compositionally biased region" description="Polar residues" evidence="1">
    <location>
        <begin position="34"/>
        <end position="43"/>
    </location>
</feature>
<evidence type="ECO:0000313" key="2">
    <source>
        <dbReference type="EMBL" id="KAG0721210.1"/>
    </source>
</evidence>
<accession>A0A8J4Y559</accession>
<keyword evidence="3" id="KW-1185">Reference proteome</keyword>
<sequence>MEQDDHRLAFKKDLEACSRGRPIVGTPNHPPTPCSHQNTSTRGPTPPQEKVIRERGTLSSLTFPGGSSEKSMRDKNSARRRCGPVPTPPPQPTPGKNKHSAIKMGRNPGACGQEGAFPKGPGAWIKVHPDKTPPQLRQREVVSQRATSPAPKRSFAAPQLRTVVLSRGTEDVQAALKGGPQEGAPTPTRARGKEKTARPRQLFFV</sequence>
<gene>
    <name evidence="2" type="ORF">GWK47_046904</name>
</gene>
<proteinExistence type="predicted"/>
<protein>
    <submittedName>
        <fullName evidence="2">Uncharacterized protein</fullName>
    </submittedName>
</protein>
<feature type="compositionally biased region" description="Basic and acidic residues" evidence="1">
    <location>
        <begin position="1"/>
        <end position="18"/>
    </location>
</feature>
<feature type="region of interest" description="Disordered" evidence="1">
    <location>
        <begin position="1"/>
        <end position="156"/>
    </location>
</feature>
<name>A0A8J4Y559_CHIOP</name>
<comment type="caution">
    <text evidence="2">The sequence shown here is derived from an EMBL/GenBank/DDBJ whole genome shotgun (WGS) entry which is preliminary data.</text>
</comment>
<dbReference type="Proteomes" id="UP000770661">
    <property type="component" value="Unassembled WGS sequence"/>
</dbReference>
<evidence type="ECO:0000256" key="1">
    <source>
        <dbReference type="SAM" id="MobiDB-lite"/>
    </source>
</evidence>
<dbReference type="EMBL" id="JACEEZ010011545">
    <property type="protein sequence ID" value="KAG0721210.1"/>
    <property type="molecule type" value="Genomic_DNA"/>
</dbReference>
<feature type="region of interest" description="Disordered" evidence="1">
    <location>
        <begin position="174"/>
        <end position="205"/>
    </location>
</feature>
<reference evidence="2" key="1">
    <citation type="submission" date="2020-07" db="EMBL/GenBank/DDBJ databases">
        <title>The High-quality genome of the commercially important snow crab, Chionoecetes opilio.</title>
        <authorList>
            <person name="Jeong J.-H."/>
            <person name="Ryu S."/>
        </authorList>
    </citation>
    <scope>NUCLEOTIDE SEQUENCE</scope>
    <source>
        <strain evidence="2">MADBK_172401_WGS</strain>
        <tissue evidence="2">Digestive gland</tissue>
    </source>
</reference>
<evidence type="ECO:0000313" key="3">
    <source>
        <dbReference type="Proteomes" id="UP000770661"/>
    </source>
</evidence>